<dbReference type="SMART" id="SM00506">
    <property type="entry name" value="A1pp"/>
    <property type="match status" value="1"/>
</dbReference>
<dbReference type="VEuPathDB" id="FungiDB:Z520_07014"/>
<dbReference type="RefSeq" id="XP_016631684.1">
    <property type="nucleotide sequence ID" value="XM_016777513.1"/>
</dbReference>
<dbReference type="AlphaFoldDB" id="A0A0D2IKK5"/>
<evidence type="ECO:0000313" key="3">
    <source>
        <dbReference type="EMBL" id="KIX97561.1"/>
    </source>
</evidence>
<dbReference type="CDD" id="cd02908">
    <property type="entry name" value="Macro_OAADPr_deacetylase"/>
    <property type="match status" value="1"/>
</dbReference>
<dbReference type="NCBIfam" id="NF001664">
    <property type="entry name" value="PRK00431.1-6"/>
    <property type="match status" value="1"/>
</dbReference>
<accession>A0A0D2IKK5</accession>
<dbReference type="Proteomes" id="UP000053411">
    <property type="component" value="Unassembled WGS sequence"/>
</dbReference>
<dbReference type="PROSITE" id="PS51154">
    <property type="entry name" value="MACRO"/>
    <property type="match status" value="1"/>
</dbReference>
<protein>
    <recommendedName>
        <fullName evidence="2">Macro domain-containing protein</fullName>
    </recommendedName>
</protein>
<dbReference type="Gene3D" id="3.40.220.10">
    <property type="entry name" value="Leucine Aminopeptidase, subunit E, domain 1"/>
    <property type="match status" value="1"/>
</dbReference>
<evidence type="ECO:0000256" key="1">
    <source>
        <dbReference type="SAM" id="MobiDB-lite"/>
    </source>
</evidence>
<dbReference type="GeneID" id="27712760"/>
<dbReference type="SUPFAM" id="SSF52949">
    <property type="entry name" value="Macro domain-like"/>
    <property type="match status" value="1"/>
</dbReference>
<dbReference type="PANTHER" id="PTHR11106">
    <property type="entry name" value="GANGLIOSIDE INDUCED DIFFERENTIATION ASSOCIATED PROTEIN 2-RELATED"/>
    <property type="match status" value="1"/>
</dbReference>
<reference evidence="3 4" key="1">
    <citation type="submission" date="2015-01" db="EMBL/GenBank/DDBJ databases">
        <title>The Genome Sequence of Fonsecaea multimorphosa CBS 102226.</title>
        <authorList>
            <consortium name="The Broad Institute Genomics Platform"/>
            <person name="Cuomo C."/>
            <person name="de Hoog S."/>
            <person name="Gorbushina A."/>
            <person name="Stielow B."/>
            <person name="Teixiera M."/>
            <person name="Abouelleil A."/>
            <person name="Chapman S.B."/>
            <person name="Priest M."/>
            <person name="Young S.K."/>
            <person name="Wortman J."/>
            <person name="Nusbaum C."/>
            <person name="Birren B."/>
        </authorList>
    </citation>
    <scope>NUCLEOTIDE SEQUENCE [LARGE SCALE GENOMIC DNA]</scope>
    <source>
        <strain evidence="3 4">CBS 102226</strain>
    </source>
</reference>
<proteinExistence type="predicted"/>
<sequence length="347" mass="37111">MAFRPLSSKIPIPVEDIPTLSFLYNNDQLNPSVEEGLPSPNQDFNNKICVIQADITKLKVDAIVNAANRGLRGGSGVDGAIQRAAGPRLLQECATLGGCETGSAKITEAYNLPSRKVIHAVGPVFEDHETSEPLLRGAYRTALNLAVEHGCKSIAFPAISTGVYGYPSRDAARAAISEVRAFLGGPKGLQIEKVVFCNFVQKDVDAYARFLPLSFPPTPDDLSHTGEYDFDTDDLNKENSPTDAQALLGAKSERAVNRSSRAIVQRHARRTFTNSDRAQLYFDGAGGDPACPEGDDVAVDENDGDVETRGGDDGQGPAEAGTSGKVSIKTTRGSTFWVTYAKRGHAV</sequence>
<keyword evidence="4" id="KW-1185">Reference proteome</keyword>
<feature type="region of interest" description="Disordered" evidence="1">
    <location>
        <begin position="285"/>
        <end position="326"/>
    </location>
</feature>
<name>A0A0D2IKK5_9EURO</name>
<dbReference type="InterPro" id="IPR043472">
    <property type="entry name" value="Macro_dom-like"/>
</dbReference>
<dbReference type="STRING" id="1442371.A0A0D2IKK5"/>
<evidence type="ECO:0000259" key="2">
    <source>
        <dbReference type="PROSITE" id="PS51154"/>
    </source>
</evidence>
<organism evidence="3 4">
    <name type="scientific">Fonsecaea multimorphosa CBS 102226</name>
    <dbReference type="NCBI Taxonomy" id="1442371"/>
    <lineage>
        <taxon>Eukaryota</taxon>
        <taxon>Fungi</taxon>
        <taxon>Dikarya</taxon>
        <taxon>Ascomycota</taxon>
        <taxon>Pezizomycotina</taxon>
        <taxon>Eurotiomycetes</taxon>
        <taxon>Chaetothyriomycetidae</taxon>
        <taxon>Chaetothyriales</taxon>
        <taxon>Herpotrichiellaceae</taxon>
        <taxon>Fonsecaea</taxon>
    </lineage>
</organism>
<feature type="compositionally biased region" description="Acidic residues" evidence="1">
    <location>
        <begin position="293"/>
        <end position="305"/>
    </location>
</feature>
<feature type="region of interest" description="Disordered" evidence="1">
    <location>
        <begin position="222"/>
        <end position="241"/>
    </location>
</feature>
<dbReference type="InterPro" id="IPR002589">
    <property type="entry name" value="Macro_dom"/>
</dbReference>
<gene>
    <name evidence="3" type="ORF">Z520_07014</name>
</gene>
<dbReference type="OrthoDB" id="6077599at2759"/>
<dbReference type="EMBL" id="KN848074">
    <property type="protein sequence ID" value="KIX97561.1"/>
    <property type="molecule type" value="Genomic_DNA"/>
</dbReference>
<dbReference type="PANTHER" id="PTHR11106:SF27">
    <property type="entry name" value="MACRO DOMAIN-CONTAINING PROTEIN"/>
    <property type="match status" value="1"/>
</dbReference>
<dbReference type="Pfam" id="PF01661">
    <property type="entry name" value="Macro"/>
    <property type="match status" value="1"/>
</dbReference>
<evidence type="ECO:0000313" key="4">
    <source>
        <dbReference type="Proteomes" id="UP000053411"/>
    </source>
</evidence>
<feature type="domain" description="Macro" evidence="2">
    <location>
        <begin position="35"/>
        <end position="215"/>
    </location>
</feature>